<accession>A0A8C5H9J1</accession>
<evidence type="ECO:0000259" key="4">
    <source>
        <dbReference type="PROSITE" id="PS50235"/>
    </source>
</evidence>
<dbReference type="PANTHER" id="PTHR22975:SF5">
    <property type="entry name" value="INACTIVE UBIQUITIN CARBOXYL-TERMINAL HYDROLASE 54"/>
    <property type="match status" value="1"/>
</dbReference>
<evidence type="ECO:0000256" key="1">
    <source>
        <dbReference type="ARBA" id="ARBA00009085"/>
    </source>
</evidence>
<dbReference type="SUPFAM" id="SSF54001">
    <property type="entry name" value="Cysteine proteinases"/>
    <property type="match status" value="1"/>
</dbReference>
<dbReference type="Proteomes" id="UP000694680">
    <property type="component" value="Chromosome 15"/>
</dbReference>
<dbReference type="InterPro" id="IPR052398">
    <property type="entry name" value="Ubiquitin_hydrolase_53/54"/>
</dbReference>
<sequence>MSWKSNYSVSMVTQATPTTPKIAPSKGLSNEPGQNSCFLNSALQVLWHLDIFRRSFRQLTSHRCLKDSCIFCALKTLFTQFQSSSESVVPSDALRSALASTFREERRFQLGLMDDAAECFENLLMKIHFHMSELGSEDQCSSPLCIPHRKFSMTLVEQCVCSSCGASSDPLTFIQMVHYISTTSLCNQAVKMMESREKTTPSMFGELLRNASTGDLQHCPVSRLCGQQLRTHRVLLNCPQIVSIGLVWDSEHSDQAEDVIHSLGTYLRLGDLFHSVLEAGASRSELYLVGMVCYYGKHYSTFFFQTKIRRWMFIDDAHVKDVSLTS</sequence>
<keyword evidence="3" id="KW-0378">Hydrolase</keyword>
<reference evidence="5" key="2">
    <citation type="submission" date="2025-08" db="UniProtKB">
        <authorList>
            <consortium name="Ensembl"/>
        </authorList>
    </citation>
    <scope>IDENTIFICATION</scope>
</reference>
<evidence type="ECO:0000313" key="5">
    <source>
        <dbReference type="Ensembl" id="ENSGWIP00000041527.1"/>
    </source>
</evidence>
<dbReference type="FunFam" id="3.90.70.10:FF:000041">
    <property type="entry name" value="Inactive ubiquitin carboxyl-terminal hydrolase 53"/>
    <property type="match status" value="1"/>
</dbReference>
<evidence type="ECO:0000256" key="3">
    <source>
        <dbReference type="ARBA" id="ARBA00022801"/>
    </source>
</evidence>
<dbReference type="Ensembl" id="ENSGWIT00000045106.1">
    <property type="protein sequence ID" value="ENSGWIP00000041527.1"/>
    <property type="gene ID" value="ENSGWIG00000020929.1"/>
</dbReference>
<dbReference type="PROSITE" id="PS50235">
    <property type="entry name" value="USP_3"/>
    <property type="match status" value="1"/>
</dbReference>
<organism evidence="5 6">
    <name type="scientific">Gouania willdenowi</name>
    <name type="common">Blunt-snouted clingfish</name>
    <name type="synonym">Lepadogaster willdenowi</name>
    <dbReference type="NCBI Taxonomy" id="441366"/>
    <lineage>
        <taxon>Eukaryota</taxon>
        <taxon>Metazoa</taxon>
        <taxon>Chordata</taxon>
        <taxon>Craniata</taxon>
        <taxon>Vertebrata</taxon>
        <taxon>Euteleostomi</taxon>
        <taxon>Actinopterygii</taxon>
        <taxon>Neopterygii</taxon>
        <taxon>Teleostei</taxon>
        <taxon>Neoteleostei</taxon>
        <taxon>Acanthomorphata</taxon>
        <taxon>Ovalentaria</taxon>
        <taxon>Blenniimorphae</taxon>
        <taxon>Blenniiformes</taxon>
        <taxon>Gobiesocoidei</taxon>
        <taxon>Gobiesocidae</taxon>
        <taxon>Gobiesocinae</taxon>
        <taxon>Gouania</taxon>
    </lineage>
</organism>
<evidence type="ECO:0000313" key="6">
    <source>
        <dbReference type="Proteomes" id="UP000694680"/>
    </source>
</evidence>
<comment type="similarity">
    <text evidence="1">Belongs to the peptidase C19 family.</text>
</comment>
<dbReference type="Gene3D" id="3.90.70.10">
    <property type="entry name" value="Cysteine proteinases"/>
    <property type="match status" value="1"/>
</dbReference>
<reference evidence="5" key="3">
    <citation type="submission" date="2025-09" db="UniProtKB">
        <authorList>
            <consortium name="Ensembl"/>
        </authorList>
    </citation>
    <scope>IDENTIFICATION</scope>
</reference>
<dbReference type="GO" id="GO:0016579">
    <property type="term" value="P:protein deubiquitination"/>
    <property type="evidence" value="ECO:0007669"/>
    <property type="project" value="InterPro"/>
</dbReference>
<dbReference type="Pfam" id="PF00443">
    <property type="entry name" value="UCH"/>
    <property type="match status" value="1"/>
</dbReference>
<keyword evidence="2" id="KW-0833">Ubl conjugation pathway</keyword>
<dbReference type="PANTHER" id="PTHR22975">
    <property type="entry name" value="UBIQUITIN SPECIFIC PROTEINASE"/>
    <property type="match status" value="1"/>
</dbReference>
<gene>
    <name evidence="5" type="primary">LOC114476694</name>
</gene>
<dbReference type="GO" id="GO:0004843">
    <property type="term" value="F:cysteine-type deubiquitinase activity"/>
    <property type="evidence" value="ECO:0007669"/>
    <property type="project" value="InterPro"/>
</dbReference>
<name>A0A8C5H9J1_GOUWI</name>
<protein>
    <submittedName>
        <fullName evidence="5">Inactive ubiquitin carboxyl-terminal hydrolase 54-like</fullName>
    </submittedName>
</protein>
<dbReference type="AlphaFoldDB" id="A0A8C5H9J1"/>
<feature type="domain" description="USP" evidence="4">
    <location>
        <begin position="26"/>
        <end position="326"/>
    </location>
</feature>
<reference evidence="5" key="1">
    <citation type="submission" date="2020-06" db="EMBL/GenBank/DDBJ databases">
        <authorList>
            <consortium name="Wellcome Sanger Institute Data Sharing"/>
        </authorList>
    </citation>
    <scope>NUCLEOTIDE SEQUENCE [LARGE SCALE GENOMIC DNA]</scope>
</reference>
<dbReference type="InterPro" id="IPR028889">
    <property type="entry name" value="USP"/>
</dbReference>
<evidence type="ECO:0000256" key="2">
    <source>
        <dbReference type="ARBA" id="ARBA00022786"/>
    </source>
</evidence>
<keyword evidence="6" id="KW-1185">Reference proteome</keyword>
<proteinExistence type="inferred from homology"/>
<dbReference type="InterPro" id="IPR038765">
    <property type="entry name" value="Papain-like_cys_pep_sf"/>
</dbReference>
<dbReference type="CDD" id="cd02257">
    <property type="entry name" value="Peptidase_C19"/>
    <property type="match status" value="1"/>
</dbReference>
<dbReference type="InterPro" id="IPR001394">
    <property type="entry name" value="Peptidase_C19_UCH"/>
</dbReference>